<gene>
    <name evidence="5" type="ORF">MAGMO_2890</name>
</gene>
<dbReference type="EMBL" id="LO017727">
    <property type="protein sequence ID" value="CRH07037.1"/>
    <property type="molecule type" value="Genomic_DNA"/>
</dbReference>
<dbReference type="AlphaFoldDB" id="A0A1S7LLQ3"/>
<dbReference type="InterPro" id="IPR023346">
    <property type="entry name" value="Lysozyme-like_dom_sf"/>
</dbReference>
<accession>A0A1S7LLQ3</accession>
<dbReference type="Gene3D" id="1.10.530.10">
    <property type="match status" value="1"/>
</dbReference>
<evidence type="ECO:0000256" key="3">
    <source>
        <dbReference type="SAM" id="MobiDB-lite"/>
    </source>
</evidence>
<reference evidence="5" key="1">
    <citation type="submission" date="2015-04" db="EMBL/GenBank/DDBJ databases">
        <authorList>
            <person name="Syromyatnikov M.Y."/>
            <person name="Popov V.N."/>
        </authorList>
    </citation>
    <scope>NUCLEOTIDE SEQUENCE</scope>
    <source>
        <strain evidence="5">MO-1</strain>
    </source>
</reference>
<dbReference type="SUPFAM" id="SSF48435">
    <property type="entry name" value="Bacterial muramidases"/>
    <property type="match status" value="1"/>
</dbReference>
<dbReference type="InterPro" id="IPR008258">
    <property type="entry name" value="Transglycosylase_SLT_dom_1"/>
</dbReference>
<evidence type="ECO:0000256" key="2">
    <source>
        <dbReference type="ARBA" id="ARBA00022729"/>
    </source>
</evidence>
<feature type="region of interest" description="Disordered" evidence="3">
    <location>
        <begin position="735"/>
        <end position="756"/>
    </location>
</feature>
<feature type="region of interest" description="Disordered" evidence="3">
    <location>
        <begin position="41"/>
        <end position="111"/>
    </location>
</feature>
<sequence>MDLQTMDGCIEKGWVRLTGPLLLALLLLLAPAILPASASAKSTLSKSGHSKSKQRATPAPKRVSQKKLHQPSARAIGVIVRSTRPSSSTTSRSKAKQSEGQTIPQPKKRNEKGLGAYKETFKWRYDKALGSRLPDVLKNRAYWEDNEFLASYLAMELLFHPNSSAKQSDISAFLQRWPDHPMVERVKGLMDRTLYRTGSDRAVANWYEDRPTIRPASAKVRYLSVLLAQKRVKAANKLYLTLYRQGAVLPSKLRKRTDKFFKAKLSQADHEARAHSLLAARRTKAFGRLLWRFPKSRLDYFKALASAATNRPSFPKLYARLSEAEKQSSEIWEARFRGLRKSRHWDQAKELLMGEKAGYIKPSVLANLRFRLGRDLLHIKRQPEKAYALLQANAEASQGKLADSTWMAGWSAYLINRKQVALRNFQQLSSGAESRWRRSQGAFWAAKVLEKAGKPSQKWLRKAAQYPDTFYGLLAVEQLKGKLWQSHYAVEKDLCDGLPQGNKTLQVAEQRMQLLQDMGRNYYVGAEIEHVAKQLKLTPKQQICLAKRHADPNHAIRMGYKARSRGDGVIWAGFYPEPPAWTPQKGWKIHPALVWGTIRQESLFFHRIESSAGAMGLMQLMPATAREEAKIVGLYRSNPLRLSQPEYNMALGQSYLRRMLKRFDGDVVLALIAYNAGPGRANKWKKWRDGLDMLEFIENIPFRETRHYAKKVTHGMAVYTSRIDGKSSLEQLIQPGGPGQRKLKAPTQWVQARNGR</sequence>
<evidence type="ECO:0000259" key="4">
    <source>
        <dbReference type="Pfam" id="PF01464"/>
    </source>
</evidence>
<evidence type="ECO:0000256" key="1">
    <source>
        <dbReference type="ARBA" id="ARBA00007734"/>
    </source>
</evidence>
<keyword evidence="2" id="KW-0732">Signal</keyword>
<organism evidence="5">
    <name type="scientific">Magnetococcus massalia (strain MO-1)</name>
    <dbReference type="NCBI Taxonomy" id="451514"/>
    <lineage>
        <taxon>Bacteria</taxon>
        <taxon>Pseudomonadati</taxon>
        <taxon>Pseudomonadota</taxon>
        <taxon>Magnetococcia</taxon>
        <taxon>Magnetococcales</taxon>
        <taxon>Magnetococcaceae</taxon>
        <taxon>Magnetococcus</taxon>
    </lineage>
</organism>
<proteinExistence type="inferred from homology"/>
<feature type="domain" description="Transglycosylase SLT" evidence="4">
    <location>
        <begin position="585"/>
        <end position="689"/>
    </location>
</feature>
<dbReference type="InterPro" id="IPR008939">
    <property type="entry name" value="Lytic_TGlycosylase_superhlx_U"/>
</dbReference>
<dbReference type="GO" id="GO:0042597">
    <property type="term" value="C:periplasmic space"/>
    <property type="evidence" value="ECO:0007669"/>
    <property type="project" value="InterPro"/>
</dbReference>
<dbReference type="PANTHER" id="PTHR37423">
    <property type="entry name" value="SOLUBLE LYTIC MUREIN TRANSGLYCOSYLASE-RELATED"/>
    <property type="match status" value="1"/>
</dbReference>
<protein>
    <submittedName>
        <fullName evidence="5">Putative GH23: Lytic transglycosylase</fullName>
    </submittedName>
</protein>
<dbReference type="CDD" id="cd13401">
    <property type="entry name" value="Slt70-like"/>
    <property type="match status" value="1"/>
</dbReference>
<name>A0A1S7LLQ3_MAGMO</name>
<comment type="similarity">
    <text evidence="1">Belongs to the transglycosylase Slt family.</text>
</comment>
<dbReference type="PANTHER" id="PTHR37423:SF2">
    <property type="entry name" value="MEMBRANE-BOUND LYTIC MUREIN TRANSGLYCOSYLASE C"/>
    <property type="match status" value="1"/>
</dbReference>
<feature type="compositionally biased region" description="Low complexity" evidence="3">
    <location>
        <begin position="81"/>
        <end position="92"/>
    </location>
</feature>
<dbReference type="SUPFAM" id="SSF53955">
    <property type="entry name" value="Lysozyme-like"/>
    <property type="match status" value="1"/>
</dbReference>
<evidence type="ECO:0000313" key="5">
    <source>
        <dbReference type="EMBL" id="CRH07037.1"/>
    </source>
</evidence>
<dbReference type="GO" id="GO:0004553">
    <property type="term" value="F:hydrolase activity, hydrolyzing O-glycosyl compounds"/>
    <property type="evidence" value="ECO:0007669"/>
    <property type="project" value="InterPro"/>
</dbReference>
<dbReference type="Gene3D" id="1.25.20.10">
    <property type="entry name" value="Bacterial muramidases"/>
    <property type="match status" value="1"/>
</dbReference>
<dbReference type="Pfam" id="PF01464">
    <property type="entry name" value="SLT"/>
    <property type="match status" value="1"/>
</dbReference>